<keyword evidence="1" id="KW-0969">Cilium</keyword>
<keyword evidence="1" id="KW-0966">Cell projection</keyword>
<dbReference type="InterPro" id="IPR013367">
    <property type="entry name" value="Flagellar_put"/>
</dbReference>
<proteinExistence type="predicted"/>
<evidence type="ECO:0000313" key="2">
    <source>
        <dbReference type="Proteomes" id="UP001595978"/>
    </source>
</evidence>
<comment type="caution">
    <text evidence="1">The sequence shown here is derived from an EMBL/GenBank/DDBJ whole genome shotgun (WGS) entry which is preliminary data.</text>
</comment>
<organism evidence="1 2">
    <name type="scientific">Ureibacillus suwonensis</name>
    <dbReference type="NCBI Taxonomy" id="313007"/>
    <lineage>
        <taxon>Bacteria</taxon>
        <taxon>Bacillati</taxon>
        <taxon>Bacillota</taxon>
        <taxon>Bacilli</taxon>
        <taxon>Bacillales</taxon>
        <taxon>Caryophanaceae</taxon>
        <taxon>Ureibacillus</taxon>
    </lineage>
</organism>
<dbReference type="NCBIfam" id="TIGR02530">
    <property type="entry name" value="flg_new"/>
    <property type="match status" value="1"/>
</dbReference>
<keyword evidence="1" id="KW-0282">Flagellum</keyword>
<reference evidence="2" key="1">
    <citation type="journal article" date="2019" name="Int. J. Syst. Evol. Microbiol.">
        <title>The Global Catalogue of Microorganisms (GCM) 10K type strain sequencing project: providing services to taxonomists for standard genome sequencing and annotation.</title>
        <authorList>
            <consortium name="The Broad Institute Genomics Platform"/>
            <consortium name="The Broad Institute Genome Sequencing Center for Infectious Disease"/>
            <person name="Wu L."/>
            <person name="Ma J."/>
        </authorList>
    </citation>
    <scope>NUCLEOTIDE SEQUENCE [LARGE SCALE GENOMIC DNA]</scope>
    <source>
        <strain evidence="2">CCUG 56331</strain>
    </source>
</reference>
<name>A0ABW0RAZ8_9BACL</name>
<accession>A0ABW0RAZ8</accession>
<sequence length="122" mass="14013">MHRIQFQHIPLQSVLGKQSTKLTEKKSTSFSEQFEHAKNELKISKHANERIRERNIQISEQEWKKVSDKVMEARSKGIMQPLVLMDQAAIIISAKNGTVITVLERDEAKEQLFTNIDGTIVL</sequence>
<keyword evidence="2" id="KW-1185">Reference proteome</keyword>
<gene>
    <name evidence="1" type="ORF">ACFPOH_05565</name>
</gene>
<dbReference type="EMBL" id="JBHSNQ010000048">
    <property type="protein sequence ID" value="MFC5541247.1"/>
    <property type="molecule type" value="Genomic_DNA"/>
</dbReference>
<dbReference type="RefSeq" id="WP_390261145.1">
    <property type="nucleotide sequence ID" value="NZ_JBHSNQ010000048.1"/>
</dbReference>
<evidence type="ECO:0000313" key="1">
    <source>
        <dbReference type="EMBL" id="MFC5541247.1"/>
    </source>
</evidence>
<dbReference type="Proteomes" id="UP001595978">
    <property type="component" value="Unassembled WGS sequence"/>
</dbReference>
<dbReference type="Pfam" id="PF12611">
    <property type="entry name" value="Flagellar_put"/>
    <property type="match status" value="1"/>
</dbReference>
<protein>
    <submittedName>
        <fullName evidence="1">TIGR02530 family flagellar biosynthesis protein</fullName>
    </submittedName>
</protein>